<reference evidence="1 2" key="1">
    <citation type="journal article" date="2019" name="Sci. Rep.">
        <title>Extended insight into the Mycobacterium chelonae-abscessus complex through whole genome sequencing of Mycobacterium salmoniphilum outbreak and Mycobacterium salmoniphilum-like strains.</title>
        <authorList>
            <person name="Behra P.R.K."/>
            <person name="Das S."/>
            <person name="Pettersson B.M.F."/>
            <person name="Shirreff L."/>
            <person name="DuCote T."/>
            <person name="Jacobsson K.G."/>
            <person name="Ennis D.G."/>
            <person name="Kirsebom L.A."/>
        </authorList>
    </citation>
    <scope>NUCLEOTIDE SEQUENCE [LARGE SCALE GENOMIC DNA]</scope>
    <source>
        <strain evidence="1 2">DE 4585</strain>
    </source>
</reference>
<proteinExistence type="predicted"/>
<gene>
    <name evidence="1" type="ORF">DE4585_03006</name>
</gene>
<accession>A0A4R8RXG6</accession>
<comment type="caution">
    <text evidence="1">The sequence shown here is derived from an EMBL/GenBank/DDBJ whole genome shotgun (WGS) entry which is preliminary data.</text>
</comment>
<evidence type="ECO:0000313" key="1">
    <source>
        <dbReference type="EMBL" id="TDZ79271.1"/>
    </source>
</evidence>
<organism evidence="1 2">
    <name type="scientific">Mycobacteroides salmoniphilum</name>
    <dbReference type="NCBI Taxonomy" id="404941"/>
    <lineage>
        <taxon>Bacteria</taxon>
        <taxon>Bacillati</taxon>
        <taxon>Actinomycetota</taxon>
        <taxon>Actinomycetes</taxon>
        <taxon>Mycobacteriales</taxon>
        <taxon>Mycobacteriaceae</taxon>
        <taxon>Mycobacteroides</taxon>
    </lineage>
</organism>
<protein>
    <submittedName>
        <fullName evidence="1">Uncharacterized protein</fullName>
    </submittedName>
</protein>
<evidence type="ECO:0000313" key="2">
    <source>
        <dbReference type="Proteomes" id="UP000295117"/>
    </source>
</evidence>
<dbReference type="Proteomes" id="UP000295117">
    <property type="component" value="Unassembled WGS sequence"/>
</dbReference>
<dbReference type="AlphaFoldDB" id="A0A4R8RXG6"/>
<dbReference type="EMBL" id="PECH01000008">
    <property type="protein sequence ID" value="TDZ79271.1"/>
    <property type="molecule type" value="Genomic_DNA"/>
</dbReference>
<sequence>MPPGAIVGGVKVGGGMKQGGTPGAYGGTHGWGKHCCPFHPDGWLNGQTGIGSAYAIGAQPSINAVPIRAIAAFWRTKSILLA</sequence>
<name>A0A4R8RXG6_9MYCO</name>